<feature type="signal peptide" evidence="1">
    <location>
        <begin position="1"/>
        <end position="19"/>
    </location>
</feature>
<keyword evidence="1" id="KW-0732">Signal</keyword>
<dbReference type="RefSeq" id="WP_116017741.1">
    <property type="nucleotide sequence ID" value="NZ_QUOT01000001.1"/>
</dbReference>
<evidence type="ECO:0008006" key="4">
    <source>
        <dbReference type="Google" id="ProtNLM"/>
    </source>
</evidence>
<evidence type="ECO:0000313" key="2">
    <source>
        <dbReference type="EMBL" id="REL32288.1"/>
    </source>
</evidence>
<organism evidence="2 3">
    <name type="scientific">Thalassotalea euphylliae</name>
    <dbReference type="NCBI Taxonomy" id="1655234"/>
    <lineage>
        <taxon>Bacteria</taxon>
        <taxon>Pseudomonadati</taxon>
        <taxon>Pseudomonadota</taxon>
        <taxon>Gammaproteobacteria</taxon>
        <taxon>Alteromonadales</taxon>
        <taxon>Colwelliaceae</taxon>
        <taxon>Thalassotalea</taxon>
    </lineage>
</organism>
<keyword evidence="3" id="KW-1185">Reference proteome</keyword>
<proteinExistence type="predicted"/>
<name>A0A3E0U5S4_9GAMM</name>
<comment type="caution">
    <text evidence="2">The sequence shown here is derived from an EMBL/GenBank/DDBJ whole genome shotgun (WGS) entry which is preliminary data.</text>
</comment>
<accession>A0A3E0U5S4</accession>
<evidence type="ECO:0000256" key="1">
    <source>
        <dbReference type="SAM" id="SignalP"/>
    </source>
</evidence>
<gene>
    <name evidence="2" type="ORF">DXX94_17075</name>
</gene>
<protein>
    <recommendedName>
        <fullName evidence="4">Secreted protein</fullName>
    </recommendedName>
</protein>
<dbReference type="Proteomes" id="UP000256899">
    <property type="component" value="Unassembled WGS sequence"/>
</dbReference>
<sequence length="222" mass="25366">MRKLLFSLFALLQSSMLLAEEQPLPPPDPAFEGVHGIVLMNKNANIFASHMPTYEKPGNYQILYKLQVKDVNLVQLVKHNELVTVKPESFNLQRLIRGEKISVKGDVYIGHYERDGMLVYEGMTLDFDQHLFVRELTELQASSNIQEYSAVEYRSKTGRLYVHHIQQAPSYDHIVYVDLESSCPTKFATSGAVAKEKEVLFKLLNCGTMKPLYYETEDFAGK</sequence>
<dbReference type="AlphaFoldDB" id="A0A3E0U5S4"/>
<reference evidence="3" key="1">
    <citation type="submission" date="2018-08" db="EMBL/GenBank/DDBJ databases">
        <title>Thalassotalea euphylliae genome.</title>
        <authorList>
            <person name="Summers S."/>
            <person name="Rice S.A."/>
            <person name="Freckelton M.L."/>
            <person name="Nedved B.T."/>
            <person name="Hadfield M.G."/>
        </authorList>
    </citation>
    <scope>NUCLEOTIDE SEQUENCE [LARGE SCALE GENOMIC DNA]</scope>
    <source>
        <strain evidence="3">H3</strain>
    </source>
</reference>
<dbReference type="EMBL" id="QUOT01000001">
    <property type="protein sequence ID" value="REL32288.1"/>
    <property type="molecule type" value="Genomic_DNA"/>
</dbReference>
<feature type="chain" id="PRO_5017672256" description="Secreted protein" evidence="1">
    <location>
        <begin position="20"/>
        <end position="222"/>
    </location>
</feature>
<evidence type="ECO:0000313" key="3">
    <source>
        <dbReference type="Proteomes" id="UP000256899"/>
    </source>
</evidence>